<dbReference type="InterPro" id="IPR036388">
    <property type="entry name" value="WH-like_DNA-bd_sf"/>
</dbReference>
<reference evidence="3" key="3">
    <citation type="submission" date="2023-03" db="EMBL/GenBank/DDBJ databases">
        <title>A Study on Prevalence and Characterization of Enterobacter cloacae strains in China.</title>
        <authorList>
            <person name="Zheng Z."/>
        </authorList>
    </citation>
    <scope>NUCLEOTIDE SEQUENCE</scope>
    <source>
        <strain evidence="3">EC77</strain>
    </source>
</reference>
<protein>
    <submittedName>
        <fullName evidence="3">LuxR C-terminal-related transcriptional regulator</fullName>
    </submittedName>
    <submittedName>
        <fullName evidence="5">Response regulator receiver protein</fullName>
    </submittedName>
</protein>
<dbReference type="Proteomes" id="UP001215180">
    <property type="component" value="Unassembled WGS sequence"/>
</dbReference>
<dbReference type="InterPro" id="IPR016032">
    <property type="entry name" value="Sig_transdc_resp-reg_C-effctor"/>
</dbReference>
<evidence type="ECO:0000313" key="6">
    <source>
        <dbReference type="Proteomes" id="UP000255106"/>
    </source>
</evidence>
<reference evidence="4" key="2">
    <citation type="submission" date="2022-09" db="EMBL/GenBank/DDBJ databases">
        <title>Intensive care unit water sources are persistently colonized with multi-drug resistant bacteria and are the site of extensive horizontal gene transfer of antibiotic resistance genes.</title>
        <authorList>
            <person name="Diorio-Toth L."/>
        </authorList>
    </citation>
    <scope>NUCLEOTIDE SEQUENCE</scope>
    <source>
        <strain evidence="4">GD03711</strain>
    </source>
</reference>
<evidence type="ECO:0000313" key="3">
    <source>
        <dbReference type="EMBL" id="MDF3638770.1"/>
    </source>
</evidence>
<evidence type="ECO:0000313" key="5">
    <source>
        <dbReference type="EMBL" id="STQ14368.1"/>
    </source>
</evidence>
<accession>A0A0M7CGX2</accession>
<organism evidence="5 6">
    <name type="scientific">Enterobacter cloacae</name>
    <dbReference type="NCBI Taxonomy" id="550"/>
    <lineage>
        <taxon>Bacteria</taxon>
        <taxon>Pseudomonadati</taxon>
        <taxon>Pseudomonadota</taxon>
        <taxon>Gammaproteobacteria</taxon>
        <taxon>Enterobacterales</taxon>
        <taxon>Enterobacteriaceae</taxon>
        <taxon>Enterobacter</taxon>
        <taxon>Enterobacter cloacae complex</taxon>
    </lineage>
</organism>
<dbReference type="AlphaFoldDB" id="A0A0M7CGX2"/>
<dbReference type="Proteomes" id="UP001161707">
    <property type="component" value="Unassembled WGS sequence"/>
</dbReference>
<dbReference type="CDD" id="cd06170">
    <property type="entry name" value="LuxR_C_like"/>
    <property type="match status" value="1"/>
</dbReference>
<dbReference type="Proteomes" id="UP000255106">
    <property type="component" value="Unassembled WGS sequence"/>
</dbReference>
<dbReference type="Pfam" id="PF00196">
    <property type="entry name" value="GerE"/>
    <property type="match status" value="1"/>
</dbReference>
<dbReference type="SUPFAM" id="SSF46894">
    <property type="entry name" value="C-terminal effector domain of the bipartite response regulators"/>
    <property type="match status" value="1"/>
</dbReference>
<gene>
    <name evidence="5" type="primary">yjjQ</name>
    <name evidence="4" type="ORF">N5E88_10965</name>
    <name evidence="5" type="ORF">NCTC10005_07225</name>
    <name evidence="3" type="ORF">P3S46_16305</name>
</gene>
<evidence type="ECO:0000313" key="4">
    <source>
        <dbReference type="EMBL" id="MDH1480006.1"/>
    </source>
</evidence>
<dbReference type="EMBL" id="JAOCIY010000026">
    <property type="protein sequence ID" value="MDH1480006.1"/>
    <property type="molecule type" value="Genomic_DNA"/>
</dbReference>
<dbReference type="EMBL" id="JARJGR010000849">
    <property type="protein sequence ID" value="MDF3638770.1"/>
    <property type="molecule type" value="Genomic_DNA"/>
</dbReference>
<reference evidence="5 6" key="1">
    <citation type="submission" date="2018-06" db="EMBL/GenBank/DDBJ databases">
        <authorList>
            <consortium name="Pathogen Informatics"/>
            <person name="Doyle S."/>
        </authorList>
    </citation>
    <scope>NUCLEOTIDE SEQUENCE [LARGE SCALE GENOMIC DNA]</scope>
    <source>
        <strain evidence="5 6">NCTC10005</strain>
    </source>
</reference>
<dbReference type="InterPro" id="IPR000792">
    <property type="entry name" value="Tscrpt_reg_LuxR_C"/>
</dbReference>
<evidence type="ECO:0000259" key="2">
    <source>
        <dbReference type="PROSITE" id="PS50043"/>
    </source>
</evidence>
<dbReference type="PANTHER" id="PTHR43214">
    <property type="entry name" value="TWO-COMPONENT RESPONSE REGULATOR"/>
    <property type="match status" value="1"/>
</dbReference>
<name>A0A0M7CGX2_ENTCL</name>
<accession>A0A1B3EXB3</accession>
<dbReference type="RefSeq" id="WP_020688833.1">
    <property type="nucleotide sequence ID" value="NZ_AAXMGC020000006.1"/>
</dbReference>
<keyword evidence="1" id="KW-0238">DNA-binding</keyword>
<evidence type="ECO:0000256" key="1">
    <source>
        <dbReference type="ARBA" id="ARBA00023125"/>
    </source>
</evidence>
<dbReference type="PRINTS" id="PR00038">
    <property type="entry name" value="HTHLUXR"/>
</dbReference>
<dbReference type="PROSITE" id="PS50043">
    <property type="entry name" value="HTH_LUXR_2"/>
    <property type="match status" value="1"/>
</dbReference>
<proteinExistence type="predicted"/>
<dbReference type="PANTHER" id="PTHR43214:SF30">
    <property type="entry name" value="TRANSCRIPTION FACTOR YJJQ-RELATED"/>
    <property type="match status" value="1"/>
</dbReference>
<dbReference type="GO" id="GO:0006355">
    <property type="term" value="P:regulation of DNA-templated transcription"/>
    <property type="evidence" value="ECO:0007669"/>
    <property type="project" value="InterPro"/>
</dbReference>
<dbReference type="InterPro" id="IPR039420">
    <property type="entry name" value="WalR-like"/>
</dbReference>
<dbReference type="GO" id="GO:0003677">
    <property type="term" value="F:DNA binding"/>
    <property type="evidence" value="ECO:0007669"/>
    <property type="project" value="UniProtKB-KW"/>
</dbReference>
<dbReference type="EMBL" id="UGJB01000004">
    <property type="protein sequence ID" value="STQ14368.1"/>
    <property type="molecule type" value="Genomic_DNA"/>
</dbReference>
<feature type="domain" description="HTH luxR-type" evidence="2">
    <location>
        <begin position="147"/>
        <end position="212"/>
    </location>
</feature>
<dbReference type="SMART" id="SM00421">
    <property type="entry name" value="HTH_LUXR"/>
    <property type="match status" value="1"/>
</dbReference>
<dbReference type="Gene3D" id="1.10.10.10">
    <property type="entry name" value="Winged helix-like DNA-binding domain superfamily/Winged helix DNA-binding domain"/>
    <property type="match status" value="1"/>
</dbReference>
<dbReference type="GeneID" id="83571925"/>
<sequence>MLSLNGKHGVVISRVPVMQNGLGSVMANHFPEFELTYCRSLQELTLLQLRRANVIIADISGEYRKPRGTLEEYYNLLNQYRDIHWIFMVSRPLYPIAVELLMRPESTLLSEMEPIEGVINAIRAGSERAERISQTLLSPEPAEAETEDEPFVALTHSERKVLRLLGKGWGINQIATLLKKSNKTISAQKNSAMRRLSLRSNADMYAWINSAQGMRELSLMSAYGEYEEWKKPIHQDISLSSKIAQ</sequence>